<keyword evidence="1" id="KW-0812">Transmembrane</keyword>
<reference evidence="2" key="1">
    <citation type="journal article" date="2021" name="PeerJ">
        <title>Extensive microbial diversity within the chicken gut microbiome revealed by metagenomics and culture.</title>
        <authorList>
            <person name="Gilroy R."/>
            <person name="Ravi A."/>
            <person name="Getino M."/>
            <person name="Pursley I."/>
            <person name="Horton D.L."/>
            <person name="Alikhan N.F."/>
            <person name="Baker D."/>
            <person name="Gharbi K."/>
            <person name="Hall N."/>
            <person name="Watson M."/>
            <person name="Adriaenssens E.M."/>
            <person name="Foster-Nyarko E."/>
            <person name="Jarju S."/>
            <person name="Secka A."/>
            <person name="Antonio M."/>
            <person name="Oren A."/>
            <person name="Chaudhuri R.R."/>
            <person name="La Ragione R."/>
            <person name="Hildebrand F."/>
            <person name="Pallen M.J."/>
        </authorList>
    </citation>
    <scope>NUCLEOTIDE SEQUENCE</scope>
    <source>
        <strain evidence="2">CHK179-7159</strain>
    </source>
</reference>
<evidence type="ECO:0000313" key="3">
    <source>
        <dbReference type="Proteomes" id="UP000886858"/>
    </source>
</evidence>
<dbReference type="EMBL" id="DWYY01000205">
    <property type="protein sequence ID" value="HJA94807.1"/>
    <property type="molecule type" value="Genomic_DNA"/>
</dbReference>
<sequence length="68" mass="6991">MKEKNKLLQIASILLIVCAILAIIITAINTNKSLGSISGMTVEESAAVEAQLNAGGVTMDQAMMAVSG</sequence>
<keyword evidence="1" id="KW-1133">Transmembrane helix</keyword>
<accession>A0A9D2I9X7</accession>
<keyword evidence="1" id="KW-0472">Membrane</keyword>
<dbReference type="AlphaFoldDB" id="A0A9D2I9X7"/>
<feature type="transmembrane region" description="Helical" evidence="1">
    <location>
        <begin position="7"/>
        <end position="28"/>
    </location>
</feature>
<protein>
    <submittedName>
        <fullName evidence="2">Uncharacterized protein</fullName>
    </submittedName>
</protein>
<dbReference type="Proteomes" id="UP000886858">
    <property type="component" value="Unassembled WGS sequence"/>
</dbReference>
<name>A0A9D2I9X7_9FIRM</name>
<organism evidence="2 3">
    <name type="scientific">Candidatus Eisenbergiella merdipullorum</name>
    <dbReference type="NCBI Taxonomy" id="2838553"/>
    <lineage>
        <taxon>Bacteria</taxon>
        <taxon>Bacillati</taxon>
        <taxon>Bacillota</taxon>
        <taxon>Clostridia</taxon>
        <taxon>Lachnospirales</taxon>
        <taxon>Lachnospiraceae</taxon>
        <taxon>Eisenbergiella</taxon>
    </lineage>
</organism>
<comment type="caution">
    <text evidence="2">The sequence shown here is derived from an EMBL/GenBank/DDBJ whole genome shotgun (WGS) entry which is preliminary data.</text>
</comment>
<gene>
    <name evidence="2" type="ORF">H9717_17105</name>
</gene>
<reference evidence="2" key="2">
    <citation type="submission" date="2021-04" db="EMBL/GenBank/DDBJ databases">
        <authorList>
            <person name="Gilroy R."/>
        </authorList>
    </citation>
    <scope>NUCLEOTIDE SEQUENCE</scope>
    <source>
        <strain evidence="2">CHK179-7159</strain>
    </source>
</reference>
<evidence type="ECO:0000256" key="1">
    <source>
        <dbReference type="SAM" id="Phobius"/>
    </source>
</evidence>
<feature type="non-terminal residue" evidence="2">
    <location>
        <position position="68"/>
    </location>
</feature>
<proteinExistence type="predicted"/>
<evidence type="ECO:0000313" key="2">
    <source>
        <dbReference type="EMBL" id="HJA94807.1"/>
    </source>
</evidence>